<organism evidence="1 2">
    <name type="scientific">Gossypium arboreum</name>
    <name type="common">Tree cotton</name>
    <name type="synonym">Gossypium nanking</name>
    <dbReference type="NCBI Taxonomy" id="29729"/>
    <lineage>
        <taxon>Eukaryota</taxon>
        <taxon>Viridiplantae</taxon>
        <taxon>Streptophyta</taxon>
        <taxon>Embryophyta</taxon>
        <taxon>Tracheophyta</taxon>
        <taxon>Spermatophyta</taxon>
        <taxon>Magnoliopsida</taxon>
        <taxon>eudicotyledons</taxon>
        <taxon>Gunneridae</taxon>
        <taxon>Pentapetalae</taxon>
        <taxon>rosids</taxon>
        <taxon>malvids</taxon>
        <taxon>Malvales</taxon>
        <taxon>Malvaceae</taxon>
        <taxon>Malvoideae</taxon>
        <taxon>Gossypium</taxon>
    </lineage>
</organism>
<dbReference type="Proteomes" id="UP000032142">
    <property type="component" value="Unassembled WGS sequence"/>
</dbReference>
<sequence>MVHNYELRVRADLPPNFESVGPTEEWGQIGAMVQVKIFPPTVLSVLPISKLGGRSAVTCNSYI</sequence>
<accession>A0A0B0NN52</accession>
<protein>
    <submittedName>
        <fullName evidence="1">Uncharacterized protein</fullName>
    </submittedName>
</protein>
<name>A0A0B0NN52_GOSAR</name>
<evidence type="ECO:0000313" key="1">
    <source>
        <dbReference type="EMBL" id="KHG15983.1"/>
    </source>
</evidence>
<gene>
    <name evidence="1" type="ORF">F383_20659</name>
</gene>
<dbReference type="AlphaFoldDB" id="A0A0B0NN52"/>
<proteinExistence type="predicted"/>
<dbReference type="EMBL" id="KN405069">
    <property type="protein sequence ID" value="KHG15983.1"/>
    <property type="molecule type" value="Genomic_DNA"/>
</dbReference>
<reference evidence="2" key="1">
    <citation type="submission" date="2014-09" db="EMBL/GenBank/DDBJ databases">
        <authorList>
            <person name="Mudge J."/>
            <person name="Ramaraj T."/>
            <person name="Lindquist I.E."/>
            <person name="Bharti A.K."/>
            <person name="Sundararajan A."/>
            <person name="Cameron C.T."/>
            <person name="Woodward J.E."/>
            <person name="May G.D."/>
            <person name="Brubaker C."/>
            <person name="Broadhvest J."/>
            <person name="Wilkins T.A."/>
        </authorList>
    </citation>
    <scope>NUCLEOTIDE SEQUENCE</scope>
    <source>
        <strain evidence="2">cv. AKA8401</strain>
    </source>
</reference>
<keyword evidence="2" id="KW-1185">Reference proteome</keyword>
<evidence type="ECO:0000313" key="2">
    <source>
        <dbReference type="Proteomes" id="UP000032142"/>
    </source>
</evidence>